<organism evidence="3 4">
    <name type="scientific">Halobacterium jilantaiense</name>
    <dbReference type="NCBI Taxonomy" id="355548"/>
    <lineage>
        <taxon>Archaea</taxon>
        <taxon>Methanobacteriati</taxon>
        <taxon>Methanobacteriota</taxon>
        <taxon>Stenosarchaea group</taxon>
        <taxon>Halobacteria</taxon>
        <taxon>Halobacteriales</taxon>
        <taxon>Halobacteriaceae</taxon>
        <taxon>Halobacterium</taxon>
    </lineage>
</organism>
<name>A0A1I0PCP3_9EURY</name>
<evidence type="ECO:0000256" key="1">
    <source>
        <dbReference type="ARBA" id="ARBA00023002"/>
    </source>
</evidence>
<protein>
    <submittedName>
        <fullName evidence="3">Reduced coenzyme F420:NADP oxidoreductase</fullName>
    </submittedName>
</protein>
<dbReference type="OrthoDB" id="8635at2157"/>
<gene>
    <name evidence="3" type="ORF">SAMN04487945_1596</name>
</gene>
<dbReference type="EMBL" id="FOJA01000001">
    <property type="protein sequence ID" value="SEW12177.1"/>
    <property type="molecule type" value="Genomic_DNA"/>
</dbReference>
<dbReference type="GO" id="GO:0070967">
    <property type="term" value="F:coenzyme F420 binding"/>
    <property type="evidence" value="ECO:0007669"/>
    <property type="project" value="InterPro"/>
</dbReference>
<dbReference type="Gene3D" id="3.40.50.720">
    <property type="entry name" value="NAD(P)-binding Rossmann-like Domain"/>
    <property type="match status" value="1"/>
</dbReference>
<dbReference type="PANTHER" id="PTHR14239">
    <property type="entry name" value="DUDULIN-RELATED"/>
    <property type="match status" value="1"/>
</dbReference>
<dbReference type="GO" id="GO:0008823">
    <property type="term" value="F:cupric reductase (NADH) activity"/>
    <property type="evidence" value="ECO:0007669"/>
    <property type="project" value="TreeGrafter"/>
</dbReference>
<sequence>MRIALLGGTGDIGAGLALRWAYDTDHELVVGSRDPEKARAKAEEYETELDSRGVDRKITGFANEMAADRADVVVLAVPPYHVADVVADVADKLDEDALVVSPAVGIGSDEDGMHYNPPSAGSVTELVADAAPDHARVVGAFHNLAADRLANLDVDLDLDTLVVGDDADARNLAADLAEDIDGLRALDAGPAANAAEVESLTPLLINLARYNDGLHDVGVTFE</sequence>
<dbReference type="STRING" id="355548.SAMN04487945_1596"/>
<dbReference type="GO" id="GO:0016651">
    <property type="term" value="F:oxidoreductase activity, acting on NAD(P)H"/>
    <property type="evidence" value="ECO:0007669"/>
    <property type="project" value="InterPro"/>
</dbReference>
<dbReference type="GO" id="GO:0050661">
    <property type="term" value="F:NADP binding"/>
    <property type="evidence" value="ECO:0007669"/>
    <property type="project" value="InterPro"/>
</dbReference>
<dbReference type="Proteomes" id="UP000198518">
    <property type="component" value="Unassembled WGS sequence"/>
</dbReference>
<dbReference type="GO" id="GO:0052851">
    <property type="term" value="F:ferric-chelate reductase (NADPH) activity"/>
    <property type="evidence" value="ECO:0007669"/>
    <property type="project" value="TreeGrafter"/>
</dbReference>
<dbReference type="InterPro" id="IPR036291">
    <property type="entry name" value="NAD(P)-bd_dom_sf"/>
</dbReference>
<dbReference type="AlphaFoldDB" id="A0A1I0PCP3"/>
<accession>A0A1I0PCP3</accession>
<reference evidence="3 4" key="1">
    <citation type="submission" date="2016-10" db="EMBL/GenBank/DDBJ databases">
        <authorList>
            <person name="de Groot N.N."/>
        </authorList>
    </citation>
    <scope>NUCLEOTIDE SEQUENCE [LARGE SCALE GENOMIC DNA]</scope>
    <source>
        <strain evidence="3 4">CGMCC 1.5337</strain>
    </source>
</reference>
<dbReference type="PANTHER" id="PTHR14239:SF0">
    <property type="entry name" value="F420-DEPENDENT NADP REDUCTASE"/>
    <property type="match status" value="1"/>
</dbReference>
<keyword evidence="4" id="KW-1185">Reference proteome</keyword>
<dbReference type="Pfam" id="PF03807">
    <property type="entry name" value="F420_oxidored"/>
    <property type="match status" value="1"/>
</dbReference>
<dbReference type="GO" id="GO:0006740">
    <property type="term" value="P:NADPH regeneration"/>
    <property type="evidence" value="ECO:0007669"/>
    <property type="project" value="InterPro"/>
</dbReference>
<dbReference type="GO" id="GO:0005886">
    <property type="term" value="C:plasma membrane"/>
    <property type="evidence" value="ECO:0007669"/>
    <property type="project" value="TreeGrafter"/>
</dbReference>
<dbReference type="InterPro" id="IPR051267">
    <property type="entry name" value="STEAP_metalloreductase"/>
</dbReference>
<dbReference type="RefSeq" id="WP_089668797.1">
    <property type="nucleotide sequence ID" value="NZ_FOJA01000001.1"/>
</dbReference>
<proteinExistence type="predicted"/>
<dbReference type="InterPro" id="IPR010185">
    <property type="entry name" value="NpdG"/>
</dbReference>
<dbReference type="SUPFAM" id="SSF51735">
    <property type="entry name" value="NAD(P)-binding Rossmann-fold domains"/>
    <property type="match status" value="1"/>
</dbReference>
<dbReference type="InterPro" id="IPR028939">
    <property type="entry name" value="P5C_Rdtase_cat_N"/>
</dbReference>
<evidence type="ECO:0000259" key="2">
    <source>
        <dbReference type="Pfam" id="PF03807"/>
    </source>
</evidence>
<feature type="domain" description="Pyrroline-5-carboxylate reductase catalytic N-terminal" evidence="2">
    <location>
        <begin position="2"/>
        <end position="105"/>
    </location>
</feature>
<keyword evidence="1" id="KW-0560">Oxidoreductase</keyword>
<dbReference type="GO" id="GO:0015677">
    <property type="term" value="P:copper ion import"/>
    <property type="evidence" value="ECO:0007669"/>
    <property type="project" value="TreeGrafter"/>
</dbReference>
<evidence type="ECO:0000313" key="4">
    <source>
        <dbReference type="Proteomes" id="UP000198518"/>
    </source>
</evidence>
<dbReference type="NCBIfam" id="TIGR01915">
    <property type="entry name" value="npdG"/>
    <property type="match status" value="1"/>
</dbReference>
<evidence type="ECO:0000313" key="3">
    <source>
        <dbReference type="EMBL" id="SEW12177.1"/>
    </source>
</evidence>